<dbReference type="PANTHER" id="PTHR19857">
    <property type="entry name" value="MITOCHONDRIAL DIVISION PROTEIN 1-RELATED"/>
    <property type="match status" value="1"/>
</dbReference>
<dbReference type="PANTHER" id="PTHR19857:SF8">
    <property type="entry name" value="ANGIO-ASSOCIATED MIGRATORY CELL PROTEIN"/>
    <property type="match status" value="1"/>
</dbReference>
<dbReference type="CDD" id="cd00200">
    <property type="entry name" value="WD40"/>
    <property type="match status" value="1"/>
</dbReference>
<keyword evidence="1 3" id="KW-0853">WD repeat</keyword>
<dbReference type="InterPro" id="IPR051179">
    <property type="entry name" value="WD_repeat_multifunction"/>
</dbReference>
<dbReference type="SMART" id="SM00320">
    <property type="entry name" value="WD40"/>
    <property type="match status" value="8"/>
</dbReference>
<dbReference type="SUPFAM" id="SSF50978">
    <property type="entry name" value="WD40 repeat-like"/>
    <property type="match status" value="1"/>
</dbReference>
<feature type="repeat" description="WD" evidence="3">
    <location>
        <begin position="56"/>
        <end position="97"/>
    </location>
</feature>
<feature type="repeat" description="WD" evidence="3">
    <location>
        <begin position="194"/>
        <end position="214"/>
    </location>
</feature>
<sequence>MDEVYDEEDFEELILDDDGNFYEEEPVEHMLDDISLQDQNNEEIEEQIIDVSSLTLQKHKKAVFSSALSKDDTLAVTGGEDDIAYLWNTETGEVIFEFSGHKDSVTEAHFNFDCQYVATGDMAGMIQVWSIQEKKLVWCYEGDDLEWLKWHPLTNALFCGCRSGDIYLWQIPQGNCKVLVAQNNSSTTCGIIVPNGKQILAGYEDGTIRLWNIKECSVEWSNNQAESVTNLDINKEGTLAISAPESRLIKLSDGKTISILLPDGEKEVEVALFNSSLGIIASGSISGHLCVWEIGKQTLRHQAQIECAVTVMKWGNDGKIFIGAADGAIYVCDVKSGSLLETLTGHQADILSISMFNNSNKILTTSDDGTAKIFTYK</sequence>
<name>A0A9N9XIT2_DIABA</name>
<evidence type="ECO:0000313" key="4">
    <source>
        <dbReference type="EMBL" id="CAG9838131.1"/>
    </source>
</evidence>
<evidence type="ECO:0008006" key="6">
    <source>
        <dbReference type="Google" id="ProtNLM"/>
    </source>
</evidence>
<evidence type="ECO:0000313" key="5">
    <source>
        <dbReference type="Proteomes" id="UP001153709"/>
    </source>
</evidence>
<feature type="repeat" description="WD" evidence="3">
    <location>
        <begin position="343"/>
        <end position="377"/>
    </location>
</feature>
<dbReference type="Pfam" id="PF00400">
    <property type="entry name" value="WD40"/>
    <property type="match status" value="4"/>
</dbReference>
<dbReference type="PROSITE" id="PS00678">
    <property type="entry name" value="WD_REPEATS_1"/>
    <property type="match status" value="2"/>
</dbReference>
<evidence type="ECO:0000256" key="1">
    <source>
        <dbReference type="ARBA" id="ARBA00022574"/>
    </source>
</evidence>
<reference evidence="4" key="1">
    <citation type="submission" date="2022-01" db="EMBL/GenBank/DDBJ databases">
        <authorList>
            <person name="King R."/>
        </authorList>
    </citation>
    <scope>NUCLEOTIDE SEQUENCE</scope>
</reference>
<dbReference type="OrthoDB" id="10261640at2759"/>
<evidence type="ECO:0000256" key="3">
    <source>
        <dbReference type="PROSITE-ProRule" id="PRU00221"/>
    </source>
</evidence>
<dbReference type="AlphaFoldDB" id="A0A9N9XIT2"/>
<dbReference type="InterPro" id="IPR036322">
    <property type="entry name" value="WD40_repeat_dom_sf"/>
</dbReference>
<dbReference type="InterPro" id="IPR019775">
    <property type="entry name" value="WD40_repeat_CS"/>
</dbReference>
<dbReference type="InterPro" id="IPR001680">
    <property type="entry name" value="WD40_rpt"/>
</dbReference>
<dbReference type="Gene3D" id="2.130.10.10">
    <property type="entry name" value="YVTN repeat-like/Quinoprotein amine dehydrogenase"/>
    <property type="match status" value="1"/>
</dbReference>
<dbReference type="InterPro" id="IPR015943">
    <property type="entry name" value="WD40/YVTN_repeat-like_dom_sf"/>
</dbReference>
<dbReference type="PROSITE" id="PS50294">
    <property type="entry name" value="WD_REPEATS_REGION"/>
    <property type="match status" value="3"/>
</dbReference>
<organism evidence="4 5">
    <name type="scientific">Diabrotica balteata</name>
    <name type="common">Banded cucumber beetle</name>
    <dbReference type="NCBI Taxonomy" id="107213"/>
    <lineage>
        <taxon>Eukaryota</taxon>
        <taxon>Metazoa</taxon>
        <taxon>Ecdysozoa</taxon>
        <taxon>Arthropoda</taxon>
        <taxon>Hexapoda</taxon>
        <taxon>Insecta</taxon>
        <taxon>Pterygota</taxon>
        <taxon>Neoptera</taxon>
        <taxon>Endopterygota</taxon>
        <taxon>Coleoptera</taxon>
        <taxon>Polyphaga</taxon>
        <taxon>Cucujiformia</taxon>
        <taxon>Chrysomeloidea</taxon>
        <taxon>Chrysomelidae</taxon>
        <taxon>Galerucinae</taxon>
        <taxon>Diabroticina</taxon>
        <taxon>Diabroticites</taxon>
        <taxon>Diabrotica</taxon>
    </lineage>
</organism>
<proteinExistence type="predicted"/>
<keyword evidence="5" id="KW-1185">Reference proteome</keyword>
<accession>A0A9N9XIT2</accession>
<feature type="repeat" description="WD" evidence="3">
    <location>
        <begin position="98"/>
        <end position="139"/>
    </location>
</feature>
<dbReference type="EMBL" id="OU898282">
    <property type="protein sequence ID" value="CAG9838131.1"/>
    <property type="molecule type" value="Genomic_DNA"/>
</dbReference>
<protein>
    <recommendedName>
        <fullName evidence="6">Angio-associated migratory cell protein</fullName>
    </recommendedName>
</protein>
<dbReference type="PROSITE" id="PS50082">
    <property type="entry name" value="WD_REPEATS_2"/>
    <property type="match status" value="4"/>
</dbReference>
<dbReference type="Proteomes" id="UP001153709">
    <property type="component" value="Chromosome 7"/>
</dbReference>
<keyword evidence="2" id="KW-0677">Repeat</keyword>
<gene>
    <name evidence="4" type="ORF">DIABBA_LOCUS11059</name>
</gene>
<evidence type="ECO:0000256" key="2">
    <source>
        <dbReference type="ARBA" id="ARBA00022737"/>
    </source>
</evidence>